<dbReference type="EMBL" id="SRLO01000998">
    <property type="protein sequence ID" value="TNN42996.1"/>
    <property type="molecule type" value="Genomic_DNA"/>
</dbReference>
<organism evidence="1 2">
    <name type="scientific">Liparis tanakae</name>
    <name type="common">Tanaka's snailfish</name>
    <dbReference type="NCBI Taxonomy" id="230148"/>
    <lineage>
        <taxon>Eukaryota</taxon>
        <taxon>Metazoa</taxon>
        <taxon>Chordata</taxon>
        <taxon>Craniata</taxon>
        <taxon>Vertebrata</taxon>
        <taxon>Euteleostomi</taxon>
        <taxon>Actinopterygii</taxon>
        <taxon>Neopterygii</taxon>
        <taxon>Teleostei</taxon>
        <taxon>Neoteleostei</taxon>
        <taxon>Acanthomorphata</taxon>
        <taxon>Eupercaria</taxon>
        <taxon>Perciformes</taxon>
        <taxon>Cottioidei</taxon>
        <taxon>Cottales</taxon>
        <taxon>Liparidae</taxon>
        <taxon>Liparis</taxon>
    </lineage>
</organism>
<proteinExistence type="predicted"/>
<dbReference type="Proteomes" id="UP000314294">
    <property type="component" value="Unassembled WGS sequence"/>
</dbReference>
<keyword evidence="2" id="KW-1185">Reference proteome</keyword>
<dbReference type="AlphaFoldDB" id="A0A4Z2FP39"/>
<evidence type="ECO:0000313" key="1">
    <source>
        <dbReference type="EMBL" id="TNN42996.1"/>
    </source>
</evidence>
<gene>
    <name evidence="1" type="ORF">EYF80_046817</name>
</gene>
<evidence type="ECO:0000313" key="2">
    <source>
        <dbReference type="Proteomes" id="UP000314294"/>
    </source>
</evidence>
<sequence>MTKKQTAGFQQQLVVAESIMGRGRTPDVIVKKVPDDADSACDRQPDDPSGIVNGECSYDSEMHACPPV</sequence>
<protein>
    <submittedName>
        <fullName evidence="1">Uncharacterized protein</fullName>
    </submittedName>
</protein>
<name>A0A4Z2FP39_9TELE</name>
<accession>A0A4Z2FP39</accession>
<comment type="caution">
    <text evidence="1">The sequence shown here is derived from an EMBL/GenBank/DDBJ whole genome shotgun (WGS) entry which is preliminary data.</text>
</comment>
<reference evidence="1 2" key="1">
    <citation type="submission" date="2019-03" db="EMBL/GenBank/DDBJ databases">
        <title>First draft genome of Liparis tanakae, snailfish: a comprehensive survey of snailfish specific genes.</title>
        <authorList>
            <person name="Kim W."/>
            <person name="Song I."/>
            <person name="Jeong J.-H."/>
            <person name="Kim D."/>
            <person name="Kim S."/>
            <person name="Ryu S."/>
            <person name="Song J.Y."/>
            <person name="Lee S.K."/>
        </authorList>
    </citation>
    <scope>NUCLEOTIDE SEQUENCE [LARGE SCALE GENOMIC DNA]</scope>
    <source>
        <tissue evidence="1">Muscle</tissue>
    </source>
</reference>